<comment type="caution">
    <text evidence="1">The sequence shown here is derived from an EMBL/GenBank/DDBJ whole genome shotgun (WGS) entry which is preliminary data.</text>
</comment>
<accession>X1C2D5</accession>
<sequence length="53" mass="5735">MATDLKQFEYGIIGELLANVAELSDVEGTLTNELIAGAYVGEITLCRCTNENK</sequence>
<reference evidence="1" key="1">
    <citation type="journal article" date="2014" name="Front. Microbiol.">
        <title>High frequency of phylogenetically diverse reductive dehalogenase-homologous genes in deep subseafloor sedimentary metagenomes.</title>
        <authorList>
            <person name="Kawai M."/>
            <person name="Futagami T."/>
            <person name="Toyoda A."/>
            <person name="Takaki Y."/>
            <person name="Nishi S."/>
            <person name="Hori S."/>
            <person name="Arai W."/>
            <person name="Tsubouchi T."/>
            <person name="Morono Y."/>
            <person name="Uchiyama I."/>
            <person name="Ito T."/>
            <person name="Fujiyama A."/>
            <person name="Inagaki F."/>
            <person name="Takami H."/>
        </authorList>
    </citation>
    <scope>NUCLEOTIDE SEQUENCE</scope>
    <source>
        <strain evidence="1">Expedition CK06-06</strain>
    </source>
</reference>
<protein>
    <submittedName>
        <fullName evidence="1">Uncharacterized protein</fullName>
    </submittedName>
</protein>
<name>X1C2D5_9ZZZZ</name>
<organism evidence="1">
    <name type="scientific">marine sediment metagenome</name>
    <dbReference type="NCBI Taxonomy" id="412755"/>
    <lineage>
        <taxon>unclassified sequences</taxon>
        <taxon>metagenomes</taxon>
        <taxon>ecological metagenomes</taxon>
    </lineage>
</organism>
<gene>
    <name evidence="1" type="ORF">S01H4_26772</name>
</gene>
<evidence type="ECO:0000313" key="1">
    <source>
        <dbReference type="EMBL" id="GAG87502.1"/>
    </source>
</evidence>
<dbReference type="AlphaFoldDB" id="X1C2D5"/>
<dbReference type="EMBL" id="BART01012962">
    <property type="protein sequence ID" value="GAG87502.1"/>
    <property type="molecule type" value="Genomic_DNA"/>
</dbReference>
<proteinExistence type="predicted"/>